<keyword evidence="1" id="KW-0378">Hydrolase</keyword>
<comment type="caution">
    <text evidence="1">The sequence shown here is derived from an EMBL/GenBank/DDBJ whole genome shotgun (WGS) entry which is preliminary data.</text>
</comment>
<keyword evidence="1" id="KW-0255">Endonuclease</keyword>
<dbReference type="InterPro" id="IPR010994">
    <property type="entry name" value="RuvA_2-like"/>
</dbReference>
<proteinExistence type="predicted"/>
<keyword evidence="2" id="KW-1185">Reference proteome</keyword>
<dbReference type="Gene3D" id="1.10.150.20">
    <property type="entry name" value="5' to 3' exonuclease, C-terminal subdomain"/>
    <property type="match status" value="1"/>
</dbReference>
<dbReference type="Gene3D" id="3.20.20.140">
    <property type="entry name" value="Metal-dependent hydrolases"/>
    <property type="match status" value="1"/>
</dbReference>
<keyword evidence="1" id="KW-0540">Nuclease</keyword>
<gene>
    <name evidence="1" type="ORF">ACFQ4A_02865</name>
</gene>
<dbReference type="SUPFAM" id="SSF89550">
    <property type="entry name" value="PHP domain-like"/>
    <property type="match status" value="1"/>
</dbReference>
<evidence type="ECO:0000313" key="2">
    <source>
        <dbReference type="Proteomes" id="UP001597178"/>
    </source>
</evidence>
<name>A0ABW3ZQI2_9BACI</name>
<dbReference type="CDD" id="cd19067">
    <property type="entry name" value="PfuEndoQ-like"/>
    <property type="match status" value="1"/>
</dbReference>
<dbReference type="SUPFAM" id="SSF47781">
    <property type="entry name" value="RuvA domain 2-like"/>
    <property type="match status" value="1"/>
</dbReference>
<dbReference type="GO" id="GO:0004519">
    <property type="term" value="F:endonuclease activity"/>
    <property type="evidence" value="ECO:0007669"/>
    <property type="project" value="UniProtKB-KW"/>
</dbReference>
<reference evidence="2" key="1">
    <citation type="journal article" date="2019" name="Int. J. Syst. Evol. Microbiol.">
        <title>The Global Catalogue of Microorganisms (GCM) 10K type strain sequencing project: providing services to taxonomists for standard genome sequencing and annotation.</title>
        <authorList>
            <consortium name="The Broad Institute Genomics Platform"/>
            <consortium name="The Broad Institute Genome Sequencing Center for Infectious Disease"/>
            <person name="Wu L."/>
            <person name="Ma J."/>
        </authorList>
    </citation>
    <scope>NUCLEOTIDE SEQUENCE [LARGE SCALE GENOMIC DNA]</scope>
    <source>
        <strain evidence="2">CCUG 54822</strain>
    </source>
</reference>
<dbReference type="PANTHER" id="PTHR40084">
    <property type="entry name" value="PHOSPHOHYDROLASE, PHP FAMILY"/>
    <property type="match status" value="1"/>
</dbReference>
<dbReference type="PANTHER" id="PTHR40084:SF1">
    <property type="entry name" value="PHOSPHOTRANSFERASE"/>
    <property type="match status" value="1"/>
</dbReference>
<dbReference type="InterPro" id="IPR016195">
    <property type="entry name" value="Pol/histidinol_Pase-like"/>
</dbReference>
<organism evidence="1 2">
    <name type="scientific">Lentibacillus salinarum</name>
    <dbReference type="NCBI Taxonomy" id="446820"/>
    <lineage>
        <taxon>Bacteria</taxon>
        <taxon>Bacillati</taxon>
        <taxon>Bacillota</taxon>
        <taxon>Bacilli</taxon>
        <taxon>Bacillales</taxon>
        <taxon>Bacillaceae</taxon>
        <taxon>Lentibacillus</taxon>
    </lineage>
</organism>
<evidence type="ECO:0000313" key="1">
    <source>
        <dbReference type="EMBL" id="MFD1360621.1"/>
    </source>
</evidence>
<dbReference type="Proteomes" id="UP001597178">
    <property type="component" value="Unassembled WGS sequence"/>
</dbReference>
<dbReference type="EMBL" id="JBHTNH010000002">
    <property type="protein sequence ID" value="MFD1360621.1"/>
    <property type="molecule type" value="Genomic_DNA"/>
</dbReference>
<sequence>MLKSFFADMHIHIGRDMYNHSVKITGAKTLTLTNVLKEASRNKGIHMVGVIDSHAPAVQQEIKELIGAGYAHELDDGGIRFENVTLLLGTEIEVYDKNCRGPIHVLCFLPTLDEMEMFSEWLTTRMKNITLSSQRYYGTAKDLQYKVKAHSGVFIPAHVFTPFKSMYGKGVHQSLSEVLDPDLIDGIELGLSSDTTMADQINELHDFTFLSNSDAHSLPKIAREYQEITMEEPSFKEFNWALHNVNDRHIKRNFGMNPHLGKYHTTVCSQCLEPLSADASKCHQCGSTKIVKGVFDRIQELKNTDQEKRGRPPYLYQVPLEYLPKLGPKTFAKLLEHFQTEMNVIHNVSFDDLKEIIPEKLATSIINMRKGKLSIKAGGGGKYGTVTTF</sequence>
<dbReference type="RefSeq" id="WP_382397355.1">
    <property type="nucleotide sequence ID" value="NZ_JBHTNH010000002.1"/>
</dbReference>
<protein>
    <submittedName>
        <fullName evidence="1">Endonuclease Q family protein</fullName>
    </submittedName>
</protein>
<accession>A0ABW3ZQI2</accession>